<reference evidence="2" key="1">
    <citation type="submission" date="2016-01" db="EMBL/GenBank/DDBJ databases">
        <title>Reference transcriptome for the parasite Schistocephalus solidus: insights into the molecular evolution of parasitism.</title>
        <authorList>
            <person name="Hebert F.O."/>
            <person name="Grambauer S."/>
            <person name="Barber I."/>
            <person name="Landry C.R."/>
            <person name="Aubin-Horth N."/>
        </authorList>
    </citation>
    <scope>NUCLEOTIDE SEQUENCE</scope>
</reference>
<gene>
    <name evidence="2" type="ORF">TR112780</name>
</gene>
<organism evidence="2">
    <name type="scientific">Schistocephalus solidus</name>
    <name type="common">Tapeworm</name>
    <dbReference type="NCBI Taxonomy" id="70667"/>
    <lineage>
        <taxon>Eukaryota</taxon>
        <taxon>Metazoa</taxon>
        <taxon>Spiralia</taxon>
        <taxon>Lophotrochozoa</taxon>
        <taxon>Platyhelminthes</taxon>
        <taxon>Cestoda</taxon>
        <taxon>Eucestoda</taxon>
        <taxon>Diphyllobothriidea</taxon>
        <taxon>Diphyllobothriidae</taxon>
        <taxon>Schistocephalus</taxon>
    </lineage>
</organism>
<feature type="non-terminal residue" evidence="2">
    <location>
        <position position="300"/>
    </location>
</feature>
<sequence length="300" mass="32004">QNSLLRFKINVSGCFVNLLAGGLWHFIVISLRDGIYPTQSNFHYAKMENTSHLISGNRLFSSPSSTSSSHNQTGVSSFLRACTWPIAAPDRKRRSLRLNRLLHLQRLGRSPVRGQPPAAGDPDDWFPNSTGNPPMSLITKATQLALTKLDIGSSAPNELSKALGEKCATSHSLAQAHRLTLGGSDGVPLRLSIHSKSPPPSASTSLSSDEEPQSGCGRKTNGILLNACPTRHRLGRSSQSSHLLGAAESVCGPGGAADDEREDGDTIEENDNEVDVHNADDEEEVDLSAESGYVASICSA</sequence>
<protein>
    <submittedName>
        <fullName evidence="2">Uncharacterized protein</fullName>
    </submittedName>
</protein>
<feature type="region of interest" description="Disordered" evidence="1">
    <location>
        <begin position="235"/>
        <end position="300"/>
    </location>
</feature>
<feature type="compositionally biased region" description="Acidic residues" evidence="1">
    <location>
        <begin position="257"/>
        <end position="273"/>
    </location>
</feature>
<feature type="compositionally biased region" description="Polar residues" evidence="1">
    <location>
        <begin position="127"/>
        <end position="136"/>
    </location>
</feature>
<accession>A0A0X3NV43</accession>
<name>A0A0X3NV43_SCHSO</name>
<feature type="non-terminal residue" evidence="2">
    <location>
        <position position="1"/>
    </location>
</feature>
<dbReference type="EMBL" id="GEEE01020002">
    <property type="protein sequence ID" value="JAP43223.1"/>
    <property type="molecule type" value="Transcribed_RNA"/>
</dbReference>
<proteinExistence type="predicted"/>
<feature type="region of interest" description="Disordered" evidence="1">
    <location>
        <begin position="189"/>
        <end position="221"/>
    </location>
</feature>
<dbReference type="AlphaFoldDB" id="A0A0X3NV43"/>
<evidence type="ECO:0000313" key="2">
    <source>
        <dbReference type="EMBL" id="JAP43223.1"/>
    </source>
</evidence>
<evidence type="ECO:0000256" key="1">
    <source>
        <dbReference type="SAM" id="MobiDB-lite"/>
    </source>
</evidence>
<feature type="region of interest" description="Disordered" evidence="1">
    <location>
        <begin position="108"/>
        <end position="136"/>
    </location>
</feature>